<comment type="caution">
    <text evidence="6">Lacks conserved residue(s) required for the propagation of feature annotation.</text>
</comment>
<evidence type="ECO:0000256" key="4">
    <source>
        <dbReference type="ARBA" id="ARBA00022807"/>
    </source>
</evidence>
<dbReference type="GO" id="GO:0005737">
    <property type="term" value="C:cytoplasm"/>
    <property type="evidence" value="ECO:0007669"/>
    <property type="project" value="TreeGrafter"/>
</dbReference>
<sequence>MGEQGNVERNRLLGLDKLITPHPFSNVSLFALSLSLQDICDDPHLFVDGMSAHDLNQGQLGNCWFVAACSCLASRESLWQKVSPLPDSLTLGYAGIFHFRFWRFGQWLDVVVDDRLATVNGKLVYCHSNSQNEFWTPLQLPAFAPYPLIP</sequence>
<evidence type="ECO:0000256" key="5">
    <source>
        <dbReference type="PIRSR" id="PIRSR622684-1"/>
    </source>
</evidence>
<dbReference type="Ensembl" id="ENSCMIT00000006157.1">
    <property type="protein sequence ID" value="ENSCMIP00000005959.1"/>
    <property type="gene ID" value="ENSCMIG00000003430.1"/>
</dbReference>
<reference evidence="9" key="3">
    <citation type="journal article" date="2014" name="Nature">
        <title>Elephant shark genome provides unique insights into gnathostome evolution.</title>
        <authorList>
            <consortium name="International Elephant Shark Genome Sequencing Consortium"/>
            <person name="Venkatesh B."/>
            <person name="Lee A.P."/>
            <person name="Ravi V."/>
            <person name="Maurya A.K."/>
            <person name="Lian M.M."/>
            <person name="Swann J.B."/>
            <person name="Ohta Y."/>
            <person name="Flajnik M.F."/>
            <person name="Sutoh Y."/>
            <person name="Kasahara M."/>
            <person name="Hoon S."/>
            <person name="Gangu V."/>
            <person name="Roy S.W."/>
            <person name="Irimia M."/>
            <person name="Korzh V."/>
            <person name="Kondrychyn I."/>
            <person name="Lim Z.W."/>
            <person name="Tay B.H."/>
            <person name="Tohari S."/>
            <person name="Kong K.W."/>
            <person name="Ho S."/>
            <person name="Lorente-Galdos B."/>
            <person name="Quilez J."/>
            <person name="Marques-Bonet T."/>
            <person name="Raney B.J."/>
            <person name="Ingham P.W."/>
            <person name="Tay A."/>
            <person name="Hillier L.W."/>
            <person name="Minx P."/>
            <person name="Boehm T."/>
            <person name="Wilson R.K."/>
            <person name="Brenner S."/>
            <person name="Warren W.C."/>
        </authorList>
    </citation>
    <scope>NUCLEOTIDE SEQUENCE [LARGE SCALE GENOMIC DNA]</scope>
</reference>
<dbReference type="AlphaFoldDB" id="A0A4W3H7P7"/>
<proteinExistence type="inferred from homology"/>
<feature type="domain" description="Calpain catalytic" evidence="7">
    <location>
        <begin position="37"/>
        <end position="144"/>
    </location>
</feature>
<comment type="similarity">
    <text evidence="1">Belongs to the peptidase C2 family.</text>
</comment>
<evidence type="ECO:0000256" key="6">
    <source>
        <dbReference type="PROSITE-ProRule" id="PRU00239"/>
    </source>
</evidence>
<dbReference type="GO" id="GO:0004198">
    <property type="term" value="F:calcium-dependent cysteine-type endopeptidase activity"/>
    <property type="evidence" value="ECO:0007669"/>
    <property type="project" value="InterPro"/>
</dbReference>
<dbReference type="PANTHER" id="PTHR10183:SF379">
    <property type="entry name" value="CALPAIN-5"/>
    <property type="match status" value="1"/>
</dbReference>
<accession>A0A4W3H7P7</accession>
<reference evidence="9" key="2">
    <citation type="journal article" date="2007" name="PLoS Biol.">
        <title>Survey sequencing and comparative analysis of the elephant shark (Callorhinchus milii) genome.</title>
        <authorList>
            <person name="Venkatesh B."/>
            <person name="Kirkness E.F."/>
            <person name="Loh Y.H."/>
            <person name="Halpern A.L."/>
            <person name="Lee A.P."/>
            <person name="Johnson J."/>
            <person name="Dandona N."/>
            <person name="Viswanathan L.D."/>
            <person name="Tay A."/>
            <person name="Venter J.C."/>
            <person name="Strausberg R.L."/>
            <person name="Brenner S."/>
        </authorList>
    </citation>
    <scope>NUCLEOTIDE SEQUENCE [LARGE SCALE GENOMIC DNA]</scope>
</reference>
<dbReference type="InterPro" id="IPR001300">
    <property type="entry name" value="Peptidase_C2_calpain_cat"/>
</dbReference>
<keyword evidence="9" id="KW-1185">Reference proteome</keyword>
<evidence type="ECO:0000256" key="3">
    <source>
        <dbReference type="ARBA" id="ARBA00022801"/>
    </source>
</evidence>
<dbReference type="GeneTree" id="ENSGT00940000156536"/>
<evidence type="ECO:0000256" key="2">
    <source>
        <dbReference type="ARBA" id="ARBA00022670"/>
    </source>
</evidence>
<protein>
    <recommendedName>
        <fullName evidence="7">Calpain catalytic domain-containing protein</fullName>
    </recommendedName>
</protein>
<dbReference type="InterPro" id="IPR022684">
    <property type="entry name" value="Calpain_cysteine_protease"/>
</dbReference>
<dbReference type="PROSITE" id="PS50203">
    <property type="entry name" value="CALPAIN_CAT"/>
    <property type="match status" value="1"/>
</dbReference>
<organism evidence="8 9">
    <name type="scientific">Callorhinchus milii</name>
    <name type="common">Ghost shark</name>
    <dbReference type="NCBI Taxonomy" id="7868"/>
    <lineage>
        <taxon>Eukaryota</taxon>
        <taxon>Metazoa</taxon>
        <taxon>Chordata</taxon>
        <taxon>Craniata</taxon>
        <taxon>Vertebrata</taxon>
        <taxon>Chondrichthyes</taxon>
        <taxon>Holocephali</taxon>
        <taxon>Chimaeriformes</taxon>
        <taxon>Callorhinchidae</taxon>
        <taxon>Callorhinchus</taxon>
    </lineage>
</organism>
<feature type="active site" evidence="5">
    <location>
        <position position="63"/>
    </location>
</feature>
<evidence type="ECO:0000313" key="9">
    <source>
        <dbReference type="Proteomes" id="UP000314986"/>
    </source>
</evidence>
<dbReference type="Proteomes" id="UP000314986">
    <property type="component" value="Unassembled WGS sequence"/>
</dbReference>
<keyword evidence="4" id="KW-0788">Thiol protease</keyword>
<name>A0A4W3H7P7_CALMI</name>
<dbReference type="Pfam" id="PF00648">
    <property type="entry name" value="Peptidase_C2"/>
    <property type="match status" value="1"/>
</dbReference>
<dbReference type="InParanoid" id="A0A4W3H7P7"/>
<reference evidence="8" key="5">
    <citation type="submission" date="2025-09" db="UniProtKB">
        <authorList>
            <consortium name="Ensembl"/>
        </authorList>
    </citation>
    <scope>IDENTIFICATION</scope>
</reference>
<reference evidence="8" key="4">
    <citation type="submission" date="2025-08" db="UniProtKB">
        <authorList>
            <consortium name="Ensembl"/>
        </authorList>
    </citation>
    <scope>IDENTIFICATION</scope>
</reference>
<dbReference type="PRINTS" id="PR00704">
    <property type="entry name" value="CALPAIN"/>
</dbReference>
<evidence type="ECO:0000256" key="1">
    <source>
        <dbReference type="ARBA" id="ARBA00007623"/>
    </source>
</evidence>
<dbReference type="SUPFAM" id="SSF54001">
    <property type="entry name" value="Cysteine proteinases"/>
    <property type="match status" value="1"/>
</dbReference>
<dbReference type="InterPro" id="IPR000169">
    <property type="entry name" value="Pept_cys_AS"/>
</dbReference>
<evidence type="ECO:0000259" key="7">
    <source>
        <dbReference type="PROSITE" id="PS50203"/>
    </source>
</evidence>
<evidence type="ECO:0000313" key="8">
    <source>
        <dbReference type="Ensembl" id="ENSCMIP00000005959.1"/>
    </source>
</evidence>
<dbReference type="OMA" id="XLLEKAY"/>
<keyword evidence="3" id="KW-0378">Hydrolase</keyword>
<dbReference type="SMART" id="SM00230">
    <property type="entry name" value="CysPc"/>
    <property type="match status" value="1"/>
</dbReference>
<dbReference type="InterPro" id="IPR038765">
    <property type="entry name" value="Papain-like_cys_pep_sf"/>
</dbReference>
<keyword evidence="2" id="KW-0645">Protease</keyword>
<dbReference type="GO" id="GO:0006508">
    <property type="term" value="P:proteolysis"/>
    <property type="evidence" value="ECO:0007669"/>
    <property type="project" value="UniProtKB-KW"/>
</dbReference>
<dbReference type="PROSITE" id="PS00139">
    <property type="entry name" value="THIOL_PROTEASE_CYS"/>
    <property type="match status" value="1"/>
</dbReference>
<dbReference type="STRING" id="7868.ENSCMIP00000005959"/>
<dbReference type="PANTHER" id="PTHR10183">
    <property type="entry name" value="CALPAIN"/>
    <property type="match status" value="1"/>
</dbReference>
<reference evidence="9" key="1">
    <citation type="journal article" date="2006" name="Science">
        <title>Ancient noncoding elements conserved in the human genome.</title>
        <authorList>
            <person name="Venkatesh B."/>
            <person name="Kirkness E.F."/>
            <person name="Loh Y.H."/>
            <person name="Halpern A.L."/>
            <person name="Lee A.P."/>
            <person name="Johnson J."/>
            <person name="Dandona N."/>
            <person name="Viswanathan L.D."/>
            <person name="Tay A."/>
            <person name="Venter J.C."/>
            <person name="Strausberg R.L."/>
            <person name="Brenner S."/>
        </authorList>
    </citation>
    <scope>NUCLEOTIDE SEQUENCE [LARGE SCALE GENOMIC DNA]</scope>
</reference>